<name>A0A2H1GGM3_ZYMTR</name>
<protein>
    <submittedName>
        <fullName evidence="1">Uncharacterized protein</fullName>
    </submittedName>
</protein>
<dbReference type="Proteomes" id="UP000245764">
    <property type="component" value="Chromosome 5"/>
</dbReference>
<proteinExistence type="predicted"/>
<sequence length="461" mass="53076">MVIVDKGCITDEFRLEMTSVSTACQISSLRPQSLLTLKSFQTTPRCNLVGNSIKTASFAGVMSLELIHDCGWHKCHPVCWPDLPQVSLPTKAPTIVESFWDSIHNDQGAVHTEYQFREGDFTTGLNSIKRLLESHGLWDVMTNPSPLGEQACEEEREQRDVRESWAVNHTLPFICDSILDRYTLDRPISGFELLKFLEKACQPFPFLDLPPELREAVYDCTGWGLPAYAKRYLAASDRWPLTTSDSYDLKSFTRTVCIGEHHDWPWRNTWQLSDRMRPDEDNGACLSLVCREFRDAMTERQFAGTSFDIYIHNDYDDFIAWAKAVGMERLRLVRKMRLHIKWYKDEYDDITASYDPVHGLKVEYEVDKTHRADYKDTMSQYASWISHRCAENGLGSTGVIECFLAEPDALRMACWGSEYIAGASGGFYREQDDWWDAETQPINERNAYEVAYGCLEPDCMW</sequence>
<gene>
    <name evidence="1" type="ORF">ZT1E4_G5964</name>
</gene>
<dbReference type="AlphaFoldDB" id="A0A2H1GGM3"/>
<organism evidence="1 2">
    <name type="scientific">Zymoseptoria tritici ST99CH_1E4</name>
    <dbReference type="NCBI Taxonomy" id="1276532"/>
    <lineage>
        <taxon>Eukaryota</taxon>
        <taxon>Fungi</taxon>
        <taxon>Dikarya</taxon>
        <taxon>Ascomycota</taxon>
        <taxon>Pezizomycotina</taxon>
        <taxon>Dothideomycetes</taxon>
        <taxon>Dothideomycetidae</taxon>
        <taxon>Mycosphaerellales</taxon>
        <taxon>Mycosphaerellaceae</taxon>
        <taxon>Zymoseptoria</taxon>
    </lineage>
</organism>
<accession>A0A2H1GGM3</accession>
<evidence type="ECO:0000313" key="1">
    <source>
        <dbReference type="EMBL" id="SMR52689.1"/>
    </source>
</evidence>
<dbReference type="EMBL" id="LT854257">
    <property type="protein sequence ID" value="SMR52689.1"/>
    <property type="molecule type" value="Genomic_DNA"/>
</dbReference>
<evidence type="ECO:0000313" key="2">
    <source>
        <dbReference type="Proteomes" id="UP000245764"/>
    </source>
</evidence>
<reference evidence="2" key="1">
    <citation type="submission" date="2017-05" db="EMBL/GenBank/DDBJ databases">
        <authorList>
            <person name="Song R."/>
            <person name="Chenine A.L."/>
            <person name="Ruprecht R.M."/>
        </authorList>
    </citation>
    <scope>NUCLEOTIDE SEQUENCE [LARGE SCALE GENOMIC DNA]</scope>
</reference>